<dbReference type="EMBL" id="JBHSDK010000007">
    <property type="protein sequence ID" value="MFC4334580.1"/>
    <property type="molecule type" value="Genomic_DNA"/>
</dbReference>
<evidence type="ECO:0000313" key="2">
    <source>
        <dbReference type="Proteomes" id="UP001595823"/>
    </source>
</evidence>
<dbReference type="Proteomes" id="UP001595823">
    <property type="component" value="Unassembled WGS sequence"/>
</dbReference>
<evidence type="ECO:0000313" key="1">
    <source>
        <dbReference type="EMBL" id="MFC4334580.1"/>
    </source>
</evidence>
<accession>A0ABV8TVU9</accession>
<protein>
    <submittedName>
        <fullName evidence="1">Uncharacterized protein</fullName>
    </submittedName>
</protein>
<dbReference type="RefSeq" id="WP_380618408.1">
    <property type="nucleotide sequence ID" value="NZ_JBHSDK010000007.1"/>
</dbReference>
<name>A0ABV8TVU9_9ACTN</name>
<gene>
    <name evidence="1" type="ORF">ACFPET_05150</name>
</gene>
<keyword evidence="2" id="KW-1185">Reference proteome</keyword>
<sequence length="181" mass="19842">MPATPEEARIIAENEVGRSPMLEELWRLNASVEESVRICQAKVESLHAVMDEAEQARGDQTAALTSATEKTEALGVLLAGHTVKTEDLATATVAQNRSIEQMREGQAEHSKRIDALGVLIAGHTLKLDEVLQGQRAQSERLDRIEAAIEKQSSHFETILKIQAQQSNQLGALLTQSNYAVY</sequence>
<proteinExistence type="predicted"/>
<reference evidence="2" key="1">
    <citation type="journal article" date="2019" name="Int. J. Syst. Evol. Microbiol.">
        <title>The Global Catalogue of Microorganisms (GCM) 10K type strain sequencing project: providing services to taxonomists for standard genome sequencing and annotation.</title>
        <authorList>
            <consortium name="The Broad Institute Genomics Platform"/>
            <consortium name="The Broad Institute Genome Sequencing Center for Infectious Disease"/>
            <person name="Wu L."/>
            <person name="Ma J."/>
        </authorList>
    </citation>
    <scope>NUCLEOTIDE SEQUENCE [LARGE SCALE GENOMIC DNA]</scope>
    <source>
        <strain evidence="2">IBRC-M 10908</strain>
    </source>
</reference>
<comment type="caution">
    <text evidence="1">The sequence shown here is derived from an EMBL/GenBank/DDBJ whole genome shotgun (WGS) entry which is preliminary data.</text>
</comment>
<organism evidence="1 2">
    <name type="scientific">Salininema proteolyticum</name>
    <dbReference type="NCBI Taxonomy" id="1607685"/>
    <lineage>
        <taxon>Bacteria</taxon>
        <taxon>Bacillati</taxon>
        <taxon>Actinomycetota</taxon>
        <taxon>Actinomycetes</taxon>
        <taxon>Glycomycetales</taxon>
        <taxon>Glycomycetaceae</taxon>
        <taxon>Salininema</taxon>
    </lineage>
</organism>